<dbReference type="GO" id="GO:0072583">
    <property type="term" value="P:clathrin-dependent endocytosis"/>
    <property type="evidence" value="ECO:0007669"/>
    <property type="project" value="InterPro"/>
</dbReference>
<dbReference type="FunCoup" id="A0A2P6NC27">
    <property type="interactions" value="828"/>
</dbReference>
<dbReference type="Pfam" id="PF02883">
    <property type="entry name" value="Alpha_adaptinC2"/>
    <property type="match status" value="1"/>
</dbReference>
<feature type="binding site" evidence="8">
    <location>
        <position position="66"/>
    </location>
    <ligand>
        <name>a 1,2-diacyl-sn-glycero-3-phospho-(1D-myo-inositol-3,4,5-trisphosphate)</name>
        <dbReference type="ChEBI" id="CHEBI:57836"/>
    </ligand>
</feature>
<name>A0A2P6NC27_9EUKA</name>
<comment type="caution">
    <text evidence="11">The sequence shown here is derived from an EMBL/GenBank/DDBJ whole genome shotgun (WGS) entry which is preliminary data.</text>
</comment>
<dbReference type="InterPro" id="IPR002553">
    <property type="entry name" value="Clathrin/coatomer_adapt-like_N"/>
</dbReference>
<dbReference type="Pfam" id="PF02296">
    <property type="entry name" value="Alpha_adaptin_C"/>
    <property type="match status" value="1"/>
</dbReference>
<dbReference type="InParanoid" id="A0A2P6NC27"/>
<dbReference type="InterPro" id="IPR012295">
    <property type="entry name" value="TBP_dom_sf"/>
</dbReference>
<dbReference type="InterPro" id="IPR013041">
    <property type="entry name" value="Clathrin_app_Ig-like_sf"/>
</dbReference>
<dbReference type="Gene3D" id="1.25.10.10">
    <property type="entry name" value="Leucine-rich Repeat Variant"/>
    <property type="match status" value="1"/>
</dbReference>
<keyword evidence="3 7" id="KW-0254">Endocytosis</keyword>
<dbReference type="InterPro" id="IPR003164">
    <property type="entry name" value="Clathrin_a-adaptin_app_sub_C"/>
</dbReference>
<dbReference type="GO" id="GO:0030122">
    <property type="term" value="C:AP-2 adaptor complex"/>
    <property type="evidence" value="ECO:0007669"/>
    <property type="project" value="InterPro"/>
</dbReference>
<dbReference type="EMBL" id="MDYQ01000122">
    <property type="protein sequence ID" value="PRP81516.1"/>
    <property type="molecule type" value="Genomic_DNA"/>
</dbReference>
<feature type="compositionally biased region" description="Pro residues" evidence="9">
    <location>
        <begin position="663"/>
        <end position="673"/>
    </location>
</feature>
<evidence type="ECO:0000256" key="5">
    <source>
        <dbReference type="ARBA" id="ARBA00023136"/>
    </source>
</evidence>
<dbReference type="GO" id="GO:0006886">
    <property type="term" value="P:intracellular protein transport"/>
    <property type="evidence" value="ECO:0007669"/>
    <property type="project" value="UniProtKB-UniRule"/>
</dbReference>
<sequence>MVDLRDRLNHDHPSRPCYGRSNMRGLHVFITDVRSAQNKEEEEAKVNKEMAKIRKKFKEAKQIDGYARKKYVSKLMYIYMLGYEIDFGYMEAVTLLSATKFSEKLTGYLAMAVLLHENHEMLPLVIQSLQNDLQSRNDFHQSLALCAIANIGSKEMSESLSPIVQKLLIAKATKPTIKKKAALCLLRLYRKFPESVSPDSWSDKILLLLDEPDLGSLTAIMGLLLGMATDSPKAFESSTNKVILLLSKIVLNREYSKDYVYYNIANPWLQVKLLRFLSLYDPPTDSNLKGKLQEVLKRILSSSDTAKGQTINHKNALNCVLFEAIALVVAMDDDRDLIRNAATLLAKFVSPKEHSNIRYLALAALSEVASLDSETRNLVTKHQETVLQALRDVDISIRKRALDLLYGMCDKSTAKTIVSELLNYLASADFAIKEELVLKIAILAEKYAADYSWYVDVIFQLISLAGDFVTDDIWYRVVQIVTNHEDIQEHAAKLVLNALKNPECHEIGVKVGGYILGEFGHLIADNPAYGPRVQFEELHKRFHNISNVGKCILLSTYVKFVNIYPDIAHLIKPIFHTYSTSIDAETQQRAFEYSRITTGSDDLMQTILDAMPQFSERAQGGAERNDLLEDVEPTSRNVSVASPQTSGPSTSNSISQLLDINPNPQPSAFPPNSQPSTVNPFGQMPQQQPSNLSQGNFGGVPQNAGVQAIPAIGQVGSFGNNNREPFSEQTKKNSIISEGVCYQDENIQIGFKSEYSNGLGRMMLYYGNTSGFQLTNFRTTVVSVPFLNVNAQPVGPVIEPRTQLQQLLTMISSLGDFNSFPSLEVAFVVNGRNVQFSVKLPVILSKFVEPLNIQGGDFFVQWKQLESNGPHNVQQVVKSSKPVDISSISKVLNTGLRFTLLTNVDPNLNNIVGTGNYATSTSKSPFLFRIESNPDHQMYRISVRSGNPHVASGVTRLLEAYLS</sequence>
<evidence type="ECO:0000313" key="12">
    <source>
        <dbReference type="Proteomes" id="UP000241769"/>
    </source>
</evidence>
<dbReference type="SMART" id="SM00809">
    <property type="entry name" value="Alpha_adaptinC2"/>
    <property type="match status" value="1"/>
</dbReference>
<comment type="similarity">
    <text evidence="7">Belongs to the adaptor complexes large subunit family.</text>
</comment>
<keyword evidence="4 7" id="KW-0653">Protein transport</keyword>
<organism evidence="11 12">
    <name type="scientific">Planoprotostelium fungivorum</name>
    <dbReference type="NCBI Taxonomy" id="1890364"/>
    <lineage>
        <taxon>Eukaryota</taxon>
        <taxon>Amoebozoa</taxon>
        <taxon>Evosea</taxon>
        <taxon>Variosea</taxon>
        <taxon>Cavosteliida</taxon>
        <taxon>Cavosteliaceae</taxon>
        <taxon>Planoprotostelium</taxon>
    </lineage>
</organism>
<evidence type="ECO:0000259" key="10">
    <source>
        <dbReference type="SMART" id="SM00809"/>
    </source>
</evidence>
<dbReference type="InterPro" id="IPR016024">
    <property type="entry name" value="ARM-type_fold"/>
</dbReference>
<keyword evidence="2 7" id="KW-0813">Transport</keyword>
<feature type="binding site" evidence="8">
    <location>
        <position position="56"/>
    </location>
    <ligand>
        <name>a 1,2-diacyl-sn-glycero-3-phospho-(1D-myo-inositol-3,4,5-trisphosphate)</name>
        <dbReference type="ChEBI" id="CHEBI:57836"/>
    </ligand>
</feature>
<dbReference type="SUPFAM" id="SSF49348">
    <property type="entry name" value="Clathrin adaptor appendage domain"/>
    <property type="match status" value="1"/>
</dbReference>
<evidence type="ECO:0000256" key="9">
    <source>
        <dbReference type="SAM" id="MobiDB-lite"/>
    </source>
</evidence>
<comment type="function">
    <text evidence="7">Adaptins are components of the adaptor complexes which link clathrin to receptors in coated vesicles. Clathrin-associated protein complexes are believed to interact with the cytoplasmic tails of membrane proteins, leading to their selection and concentration.</text>
</comment>
<dbReference type="PIRSF" id="PIRSF037091">
    <property type="entry name" value="AP2_complex_alpha"/>
    <property type="match status" value="1"/>
</dbReference>
<gene>
    <name evidence="11" type="ORF">PROFUN_10878</name>
</gene>
<dbReference type="InterPro" id="IPR011989">
    <property type="entry name" value="ARM-like"/>
</dbReference>
<evidence type="ECO:0000256" key="4">
    <source>
        <dbReference type="ARBA" id="ARBA00022927"/>
    </source>
</evidence>
<dbReference type="InterPro" id="IPR008152">
    <property type="entry name" value="Clathrin_a/b/g-adaptin_app_Ig"/>
</dbReference>
<dbReference type="STRING" id="1890364.A0A2P6NC27"/>
<dbReference type="InterPro" id="IPR050840">
    <property type="entry name" value="Adaptor_Complx_Large_Subunit"/>
</dbReference>
<dbReference type="GO" id="GO:0035615">
    <property type="term" value="F:clathrin adaptor activity"/>
    <property type="evidence" value="ECO:0007669"/>
    <property type="project" value="InterPro"/>
</dbReference>
<dbReference type="InterPro" id="IPR017104">
    <property type="entry name" value="AP2_complex_asu"/>
</dbReference>
<feature type="compositionally biased region" description="Polar residues" evidence="9">
    <location>
        <begin position="634"/>
        <end position="658"/>
    </location>
</feature>
<dbReference type="Pfam" id="PF01602">
    <property type="entry name" value="Adaptin_N"/>
    <property type="match status" value="1"/>
</dbReference>
<evidence type="ECO:0000256" key="8">
    <source>
        <dbReference type="PIRSR" id="PIRSR037091-1"/>
    </source>
</evidence>
<dbReference type="Gene3D" id="2.60.40.1230">
    <property type="match status" value="1"/>
</dbReference>
<feature type="binding site" evidence="8">
    <location>
        <begin position="70"/>
        <end position="74"/>
    </location>
    <ligand>
        <name>a 1,2-diacyl-sn-glycero-3-phospho-(1D-myo-inositol-3,4,5-trisphosphate)</name>
        <dbReference type="ChEBI" id="CHEBI:57836"/>
    </ligand>
</feature>
<evidence type="ECO:0000256" key="1">
    <source>
        <dbReference type="ARBA" id="ARBA00004277"/>
    </source>
</evidence>
<keyword evidence="6 7" id="KW-0168">Coated pit</keyword>
<dbReference type="Proteomes" id="UP000241769">
    <property type="component" value="Unassembled WGS sequence"/>
</dbReference>
<proteinExistence type="inferred from homology"/>
<dbReference type="InterPro" id="IPR009028">
    <property type="entry name" value="Coatomer/calthrin_app_sub_C"/>
</dbReference>
<accession>A0A2P6NC27</accession>
<comment type="subcellular location">
    <subcellularLocation>
        <location evidence="1">Membrane</location>
        <location evidence="1">Coated pit</location>
        <topology evidence="1">Peripheral membrane protein</topology>
        <orientation evidence="1">Cytoplasmic side</orientation>
    </subcellularLocation>
</comment>
<feature type="binding site" evidence="8">
    <location>
        <begin position="24"/>
        <end position="25"/>
    </location>
    <ligand>
        <name>a 1,2-diacyl-sn-glycero-3-phospho-(1D-myo-inositol-3,4,5-trisphosphate)</name>
        <dbReference type="ChEBI" id="CHEBI:57836"/>
    </ligand>
</feature>
<keyword evidence="5 7" id="KW-0472">Membrane</keyword>
<feature type="compositionally biased region" description="Polar residues" evidence="9">
    <location>
        <begin position="674"/>
        <end position="695"/>
    </location>
</feature>
<dbReference type="AlphaFoldDB" id="A0A2P6NC27"/>
<dbReference type="SUPFAM" id="SSF48371">
    <property type="entry name" value="ARM repeat"/>
    <property type="match status" value="1"/>
</dbReference>
<feature type="domain" description="Clathrin adaptor alpha/beta/gamma-adaptin appendage Ig-like subdomain" evidence="10">
    <location>
        <begin position="731"/>
        <end position="841"/>
    </location>
</feature>
<dbReference type="SUPFAM" id="SSF55711">
    <property type="entry name" value="Subdomain of clathrin and coatomer appendage domain"/>
    <property type="match status" value="1"/>
</dbReference>
<dbReference type="OrthoDB" id="28053at2759"/>
<protein>
    <recommendedName>
        <fullName evidence="7">AP-2 complex subunit alpha</fullName>
    </recommendedName>
</protein>
<evidence type="ECO:0000256" key="2">
    <source>
        <dbReference type="ARBA" id="ARBA00022448"/>
    </source>
</evidence>
<keyword evidence="12" id="KW-1185">Reference proteome</keyword>
<evidence type="ECO:0000313" key="11">
    <source>
        <dbReference type="EMBL" id="PRP81516.1"/>
    </source>
</evidence>
<dbReference type="Gene3D" id="3.30.310.10">
    <property type="entry name" value="TATA-Binding Protein"/>
    <property type="match status" value="1"/>
</dbReference>
<reference evidence="11 12" key="1">
    <citation type="journal article" date="2018" name="Genome Biol. Evol.">
        <title>Multiple Roots of Fruiting Body Formation in Amoebozoa.</title>
        <authorList>
            <person name="Hillmann F."/>
            <person name="Forbes G."/>
            <person name="Novohradska S."/>
            <person name="Ferling I."/>
            <person name="Riege K."/>
            <person name="Groth M."/>
            <person name="Westermann M."/>
            <person name="Marz M."/>
            <person name="Spaller T."/>
            <person name="Winckler T."/>
            <person name="Schaap P."/>
            <person name="Glockner G."/>
        </authorList>
    </citation>
    <scope>NUCLEOTIDE SEQUENCE [LARGE SCALE GENOMIC DNA]</scope>
    <source>
        <strain evidence="11 12">Jena</strain>
    </source>
</reference>
<evidence type="ECO:0000256" key="3">
    <source>
        <dbReference type="ARBA" id="ARBA00022583"/>
    </source>
</evidence>
<evidence type="ECO:0000256" key="6">
    <source>
        <dbReference type="ARBA" id="ARBA00023176"/>
    </source>
</evidence>
<evidence type="ECO:0000256" key="7">
    <source>
        <dbReference type="PIRNR" id="PIRNR037091"/>
    </source>
</evidence>
<dbReference type="PANTHER" id="PTHR22780">
    <property type="entry name" value="ADAPTIN, ALPHA/GAMMA/EPSILON"/>
    <property type="match status" value="1"/>
</dbReference>
<feature type="region of interest" description="Disordered" evidence="9">
    <location>
        <begin position="630"/>
        <end position="698"/>
    </location>
</feature>